<dbReference type="PANTHER" id="PTHR22911:SF103">
    <property type="entry name" value="BLR2811 PROTEIN"/>
    <property type="match status" value="1"/>
</dbReference>
<name>A0A2W2BZ32_9HYPH</name>
<accession>A0A2W2BZ32</accession>
<dbReference type="Proteomes" id="UP000248795">
    <property type="component" value="Unassembled WGS sequence"/>
</dbReference>
<feature type="transmembrane region" description="Helical" evidence="1">
    <location>
        <begin position="75"/>
        <end position="93"/>
    </location>
</feature>
<comment type="caution">
    <text evidence="3">The sequence shown here is derived from an EMBL/GenBank/DDBJ whole genome shotgun (WGS) entry which is preliminary data.</text>
</comment>
<keyword evidence="4" id="KW-1185">Reference proteome</keyword>
<reference evidence="4" key="1">
    <citation type="submission" date="2018-06" db="EMBL/GenBank/DDBJ databases">
        <title>Aestuariibacter litoralis strain KCTC 52945T.</title>
        <authorList>
            <person name="Li X."/>
            <person name="Salam N."/>
            <person name="Li J.-L."/>
            <person name="Chen Y.-M."/>
            <person name="Yang Z.-W."/>
            <person name="Zhang L.-Y."/>
            <person name="Han M.-X."/>
            <person name="Xiao M."/>
            <person name="Li W.-J."/>
        </authorList>
    </citation>
    <scope>NUCLEOTIDE SEQUENCE [LARGE SCALE GENOMIC DNA]</scope>
    <source>
        <strain evidence="4">KCTC 52945</strain>
    </source>
</reference>
<sequence length="290" mass="31019">MSPRLTGIVLMMAAMVFFTLLDATAKHLVQSLPPVVAVFGRYAVALGLSIAVILRKGDLALVTTSYPKLQVLRGLLLMASTALNFTAIIYLQLAQTAAIFFSIPLWVCALSVPILGEKVGLRRWIAVAIGFLGVLVIMRPGTGSFHWAMLLSVTASLCGAVYNIVTRKVGGRDRAETSLFYVGLVGAAAAALPLPFVWKTPQGIEWLLLGFMGLAGTIGHFMLIQAHRLAPASALAPYMYTQIVWMIAVGYLFFGDVPDLWTLVGAAIVVASGLFVFAGEARALRTPAKP</sequence>
<feature type="domain" description="EamA" evidence="2">
    <location>
        <begin position="147"/>
        <end position="276"/>
    </location>
</feature>
<feature type="transmembrane region" description="Helical" evidence="1">
    <location>
        <begin position="99"/>
        <end position="116"/>
    </location>
</feature>
<dbReference type="SUPFAM" id="SSF103481">
    <property type="entry name" value="Multidrug resistance efflux transporter EmrE"/>
    <property type="match status" value="2"/>
</dbReference>
<feature type="transmembrane region" description="Helical" evidence="1">
    <location>
        <begin position="147"/>
        <end position="166"/>
    </location>
</feature>
<organism evidence="3 4">
    <name type="scientific">Aestuariivirga litoralis</name>
    <dbReference type="NCBI Taxonomy" id="2650924"/>
    <lineage>
        <taxon>Bacteria</taxon>
        <taxon>Pseudomonadati</taxon>
        <taxon>Pseudomonadota</taxon>
        <taxon>Alphaproteobacteria</taxon>
        <taxon>Hyphomicrobiales</taxon>
        <taxon>Aestuariivirgaceae</taxon>
        <taxon>Aestuariivirga</taxon>
    </lineage>
</organism>
<feature type="transmembrane region" description="Helical" evidence="1">
    <location>
        <begin position="123"/>
        <end position="141"/>
    </location>
</feature>
<feature type="domain" description="EamA" evidence="2">
    <location>
        <begin position="6"/>
        <end position="138"/>
    </location>
</feature>
<dbReference type="InterPro" id="IPR000620">
    <property type="entry name" value="EamA_dom"/>
</dbReference>
<evidence type="ECO:0000313" key="4">
    <source>
        <dbReference type="Proteomes" id="UP000248795"/>
    </source>
</evidence>
<feature type="transmembrane region" description="Helical" evidence="1">
    <location>
        <begin position="178"/>
        <end position="198"/>
    </location>
</feature>
<proteinExistence type="predicted"/>
<evidence type="ECO:0000259" key="2">
    <source>
        <dbReference type="Pfam" id="PF00892"/>
    </source>
</evidence>
<gene>
    <name evidence="3" type="ORF">DK847_02725</name>
</gene>
<feature type="transmembrane region" description="Helical" evidence="1">
    <location>
        <begin position="235"/>
        <end position="254"/>
    </location>
</feature>
<keyword evidence="1" id="KW-1133">Transmembrane helix</keyword>
<feature type="transmembrane region" description="Helical" evidence="1">
    <location>
        <begin position="35"/>
        <end position="54"/>
    </location>
</feature>
<protein>
    <submittedName>
        <fullName evidence="3">EamA/RhaT family transporter</fullName>
    </submittedName>
</protein>
<dbReference type="GO" id="GO:0016020">
    <property type="term" value="C:membrane"/>
    <property type="evidence" value="ECO:0007669"/>
    <property type="project" value="InterPro"/>
</dbReference>
<dbReference type="Pfam" id="PF00892">
    <property type="entry name" value="EamA"/>
    <property type="match status" value="2"/>
</dbReference>
<keyword evidence="1" id="KW-0812">Transmembrane</keyword>
<keyword evidence="1" id="KW-0472">Membrane</keyword>
<dbReference type="InterPro" id="IPR037185">
    <property type="entry name" value="EmrE-like"/>
</dbReference>
<feature type="transmembrane region" description="Helical" evidence="1">
    <location>
        <begin position="260"/>
        <end position="279"/>
    </location>
</feature>
<dbReference type="PANTHER" id="PTHR22911">
    <property type="entry name" value="ACYL-MALONYL CONDENSING ENZYME-RELATED"/>
    <property type="match status" value="1"/>
</dbReference>
<feature type="transmembrane region" description="Helical" evidence="1">
    <location>
        <begin position="204"/>
        <end position="223"/>
    </location>
</feature>
<evidence type="ECO:0000313" key="3">
    <source>
        <dbReference type="EMBL" id="PZF78736.1"/>
    </source>
</evidence>
<dbReference type="EMBL" id="QKVK01000001">
    <property type="protein sequence ID" value="PZF78736.1"/>
    <property type="molecule type" value="Genomic_DNA"/>
</dbReference>
<dbReference type="RefSeq" id="WP_111196064.1">
    <property type="nucleotide sequence ID" value="NZ_QKVK01000001.1"/>
</dbReference>
<evidence type="ECO:0000256" key="1">
    <source>
        <dbReference type="SAM" id="Phobius"/>
    </source>
</evidence>
<dbReference type="AlphaFoldDB" id="A0A2W2BZ32"/>